<dbReference type="InterPro" id="IPR002852">
    <property type="entry name" value="UPF0251"/>
</dbReference>
<feature type="region of interest" description="Disordered" evidence="2">
    <location>
        <begin position="1"/>
        <end position="24"/>
    </location>
</feature>
<dbReference type="SUPFAM" id="SSF88659">
    <property type="entry name" value="Sigma3 and sigma4 domains of RNA polymerase sigma factors"/>
    <property type="match status" value="1"/>
</dbReference>
<proteinExistence type="inferred from homology"/>
<evidence type="ECO:0000313" key="4">
    <source>
        <dbReference type="Proteomes" id="UP000324209"/>
    </source>
</evidence>
<comment type="similarity">
    <text evidence="1">Belongs to the UPF0251 family.</text>
</comment>
<dbReference type="InterPro" id="IPR013324">
    <property type="entry name" value="RNA_pol_sigma_r3/r4-like"/>
</dbReference>
<organism evidence="3 4">
    <name type="scientific">Oceanispirochaeta crateris</name>
    <dbReference type="NCBI Taxonomy" id="2518645"/>
    <lineage>
        <taxon>Bacteria</taxon>
        <taxon>Pseudomonadati</taxon>
        <taxon>Spirochaetota</taxon>
        <taxon>Spirochaetia</taxon>
        <taxon>Spirochaetales</taxon>
        <taxon>Spirochaetaceae</taxon>
        <taxon>Oceanispirochaeta</taxon>
    </lineage>
</organism>
<feature type="compositionally biased region" description="Basic residues" evidence="2">
    <location>
        <begin position="1"/>
        <end position="10"/>
    </location>
</feature>
<dbReference type="KEGG" id="ock:EXM22_00560"/>
<reference evidence="3 4" key="1">
    <citation type="submission" date="2019-02" db="EMBL/GenBank/DDBJ databases">
        <title>Complete Genome Sequence and Methylome Analysis of free living Spirochaetas.</title>
        <authorList>
            <person name="Fomenkov A."/>
            <person name="Dubinina G."/>
            <person name="Leshcheva N."/>
            <person name="Mikheeva N."/>
            <person name="Grabovich M."/>
            <person name="Vincze T."/>
            <person name="Roberts R.J."/>
        </authorList>
    </citation>
    <scope>NUCLEOTIDE SEQUENCE [LARGE SCALE GENOMIC DNA]</scope>
    <source>
        <strain evidence="3 4">K2</strain>
    </source>
</reference>
<dbReference type="OrthoDB" id="280278at2"/>
<dbReference type="Gene3D" id="1.10.10.10">
    <property type="entry name" value="Winged helix-like DNA-binding domain superfamily/Winged helix DNA-binding domain"/>
    <property type="match status" value="1"/>
</dbReference>
<gene>
    <name evidence="3" type="ORF">EXM22_00560</name>
</gene>
<dbReference type="EMBL" id="CP036150">
    <property type="protein sequence ID" value="QEN06551.1"/>
    <property type="molecule type" value="Genomic_DNA"/>
</dbReference>
<evidence type="ECO:0000256" key="2">
    <source>
        <dbReference type="SAM" id="MobiDB-lite"/>
    </source>
</evidence>
<dbReference type="RefSeq" id="WP_149484634.1">
    <property type="nucleotide sequence ID" value="NZ_CP036150.1"/>
</dbReference>
<protein>
    <submittedName>
        <fullName evidence="3">DUF134 domain-containing protein</fullName>
    </submittedName>
</protein>
<evidence type="ECO:0000256" key="1">
    <source>
        <dbReference type="ARBA" id="ARBA00009350"/>
    </source>
</evidence>
<dbReference type="AlphaFoldDB" id="A0A5C1QGA9"/>
<dbReference type="PANTHER" id="PTHR37478">
    <property type="match status" value="1"/>
</dbReference>
<sequence length="94" mass="10918">MPRRHKQRNCRRLEGKRNFKPSGIPSMKLEKTELHLDEFEAIRLCDYDGMSQIEASLSMGVSRATVQRLLLSGRKKIVDVLLHTKELIINEKLD</sequence>
<accession>A0A5C1QGA9</accession>
<dbReference type="Proteomes" id="UP000324209">
    <property type="component" value="Chromosome"/>
</dbReference>
<keyword evidence="4" id="KW-1185">Reference proteome</keyword>
<dbReference type="InterPro" id="IPR036388">
    <property type="entry name" value="WH-like_DNA-bd_sf"/>
</dbReference>
<dbReference type="PANTHER" id="PTHR37478:SF2">
    <property type="entry name" value="UPF0251 PROTEIN TK0562"/>
    <property type="match status" value="1"/>
</dbReference>
<name>A0A5C1QGA9_9SPIO</name>
<dbReference type="Pfam" id="PF02001">
    <property type="entry name" value="DUF134"/>
    <property type="match status" value="1"/>
</dbReference>
<evidence type="ECO:0000313" key="3">
    <source>
        <dbReference type="EMBL" id="QEN06551.1"/>
    </source>
</evidence>